<evidence type="ECO:0000256" key="1">
    <source>
        <dbReference type="SAM" id="MobiDB-lite"/>
    </source>
</evidence>
<reference evidence="2 3" key="1">
    <citation type="submission" date="2024-04" db="EMBL/GenBank/DDBJ databases">
        <authorList>
            <person name="Waldvogel A.-M."/>
            <person name="Schoenle A."/>
        </authorList>
    </citation>
    <scope>NUCLEOTIDE SEQUENCE [LARGE SCALE GENOMIC DNA]</scope>
</reference>
<dbReference type="EMBL" id="OZ035830">
    <property type="protein sequence ID" value="CAL1613916.1"/>
    <property type="molecule type" value="Genomic_DNA"/>
</dbReference>
<sequence length="85" mass="9369">MLDRTKSTHNEGGRPDVKRVSTPKKSDQSSGASHSSSRVELSARRRLISGELPFSRHTSESPESSDTSDSSDSSDSEPFLRLRLH</sequence>
<accession>A0AAV2MKE8</accession>
<feature type="compositionally biased region" description="Basic and acidic residues" evidence="1">
    <location>
        <begin position="1"/>
        <end position="27"/>
    </location>
</feature>
<proteinExistence type="predicted"/>
<feature type="compositionally biased region" description="Low complexity" evidence="1">
    <location>
        <begin position="61"/>
        <end position="77"/>
    </location>
</feature>
<gene>
    <name evidence="2" type="ORF">KC01_LOCUS40040</name>
</gene>
<feature type="region of interest" description="Disordered" evidence="1">
    <location>
        <begin position="1"/>
        <end position="85"/>
    </location>
</feature>
<dbReference type="Proteomes" id="UP001497482">
    <property type="component" value="Chromosome 8"/>
</dbReference>
<name>A0AAV2MKE8_KNICA</name>
<evidence type="ECO:0000313" key="2">
    <source>
        <dbReference type="EMBL" id="CAL1613916.1"/>
    </source>
</evidence>
<organism evidence="2 3">
    <name type="scientific">Knipowitschia caucasica</name>
    <name type="common">Caucasian dwarf goby</name>
    <name type="synonym">Pomatoschistus caucasicus</name>
    <dbReference type="NCBI Taxonomy" id="637954"/>
    <lineage>
        <taxon>Eukaryota</taxon>
        <taxon>Metazoa</taxon>
        <taxon>Chordata</taxon>
        <taxon>Craniata</taxon>
        <taxon>Vertebrata</taxon>
        <taxon>Euteleostomi</taxon>
        <taxon>Actinopterygii</taxon>
        <taxon>Neopterygii</taxon>
        <taxon>Teleostei</taxon>
        <taxon>Neoteleostei</taxon>
        <taxon>Acanthomorphata</taxon>
        <taxon>Gobiaria</taxon>
        <taxon>Gobiiformes</taxon>
        <taxon>Gobioidei</taxon>
        <taxon>Gobiidae</taxon>
        <taxon>Gobiinae</taxon>
        <taxon>Knipowitschia</taxon>
    </lineage>
</organism>
<protein>
    <submittedName>
        <fullName evidence="2">Uncharacterized protein</fullName>
    </submittedName>
</protein>
<dbReference type="AlphaFoldDB" id="A0AAV2MKE8"/>
<evidence type="ECO:0000313" key="3">
    <source>
        <dbReference type="Proteomes" id="UP001497482"/>
    </source>
</evidence>
<keyword evidence="3" id="KW-1185">Reference proteome</keyword>